<evidence type="ECO:0000256" key="7">
    <source>
        <dbReference type="RuleBase" id="RU369079"/>
    </source>
</evidence>
<comment type="caution">
    <text evidence="9">The sequence shown here is derived from an EMBL/GenBank/DDBJ whole genome shotgun (WGS) entry which is preliminary data.</text>
</comment>
<dbReference type="RefSeq" id="WP_163459936.1">
    <property type="nucleotide sequence ID" value="NZ_JAAGOH010000052.1"/>
</dbReference>
<evidence type="ECO:0000256" key="2">
    <source>
        <dbReference type="ARBA" id="ARBA00022448"/>
    </source>
</evidence>
<keyword evidence="4 7" id="KW-0812">Transmembrane</keyword>
<dbReference type="GO" id="GO:0022857">
    <property type="term" value="F:transmembrane transporter activity"/>
    <property type="evidence" value="ECO:0007669"/>
    <property type="project" value="UniProtKB-UniRule"/>
</dbReference>
<reference evidence="9 10" key="1">
    <citation type="submission" date="2020-02" db="EMBL/GenBank/DDBJ databases">
        <title>Ideonella bacterium strain TBM-1.</title>
        <authorList>
            <person name="Chen W.-M."/>
        </authorList>
    </citation>
    <scope>NUCLEOTIDE SEQUENCE [LARGE SCALE GENOMIC DNA]</scope>
    <source>
        <strain evidence="9 10">TBM-1</strain>
    </source>
</reference>
<feature type="non-terminal residue" evidence="9">
    <location>
        <position position="59"/>
    </location>
</feature>
<evidence type="ECO:0000259" key="8">
    <source>
        <dbReference type="Pfam" id="PF04290"/>
    </source>
</evidence>
<comment type="subcellular location">
    <subcellularLocation>
        <location evidence="7">Cell inner membrane</location>
        <topology evidence="7">Multi-pass membrane protein</topology>
    </subcellularLocation>
    <subcellularLocation>
        <location evidence="1">Cell membrane</location>
        <topology evidence="1">Multi-pass membrane protein</topology>
    </subcellularLocation>
</comment>
<proteinExistence type="inferred from homology"/>
<keyword evidence="5 7" id="KW-1133">Transmembrane helix</keyword>
<protein>
    <recommendedName>
        <fullName evidence="7">TRAP transporter small permease protein</fullName>
    </recommendedName>
</protein>
<gene>
    <name evidence="9" type="ORF">G3A44_22215</name>
</gene>
<evidence type="ECO:0000313" key="10">
    <source>
        <dbReference type="Proteomes" id="UP000484255"/>
    </source>
</evidence>
<feature type="domain" description="Tripartite ATP-independent periplasmic transporters DctQ component" evidence="8">
    <location>
        <begin position="24"/>
        <end position="59"/>
    </location>
</feature>
<dbReference type="Proteomes" id="UP000484255">
    <property type="component" value="Unassembled WGS sequence"/>
</dbReference>
<keyword evidence="10" id="KW-1185">Reference proteome</keyword>
<dbReference type="EMBL" id="JAAGOH010000052">
    <property type="protein sequence ID" value="NDY93911.1"/>
    <property type="molecule type" value="Genomic_DNA"/>
</dbReference>
<keyword evidence="7" id="KW-0997">Cell inner membrane</keyword>
<evidence type="ECO:0000256" key="4">
    <source>
        <dbReference type="ARBA" id="ARBA00022692"/>
    </source>
</evidence>
<keyword evidence="2 7" id="KW-0813">Transport</keyword>
<comment type="function">
    <text evidence="7">Part of the tripartite ATP-independent periplasmic (TRAP) transport system.</text>
</comment>
<dbReference type="AlphaFoldDB" id="A0A7C9PKS4"/>
<evidence type="ECO:0000313" key="9">
    <source>
        <dbReference type="EMBL" id="NDY93911.1"/>
    </source>
</evidence>
<feature type="transmembrane region" description="Helical" evidence="7">
    <location>
        <begin position="12"/>
        <end position="34"/>
    </location>
</feature>
<keyword evidence="3" id="KW-1003">Cell membrane</keyword>
<sequence length="59" mass="6719">MTDKLLTRGAWLIEQLMVGLLAVMVVLVFGNVVLRYAFNSGITVSEELSRWAFVWLTFL</sequence>
<dbReference type="InterPro" id="IPR055348">
    <property type="entry name" value="DctQ"/>
</dbReference>
<dbReference type="GO" id="GO:0005886">
    <property type="term" value="C:plasma membrane"/>
    <property type="evidence" value="ECO:0007669"/>
    <property type="project" value="UniProtKB-SubCell"/>
</dbReference>
<name>A0A7C9PKS4_9BURK</name>
<accession>A0A7C9PKS4</accession>
<evidence type="ECO:0000256" key="1">
    <source>
        <dbReference type="ARBA" id="ARBA00004651"/>
    </source>
</evidence>
<comment type="subunit">
    <text evidence="7">The complex comprises the extracytoplasmic solute receptor protein and the two transmembrane proteins.</text>
</comment>
<dbReference type="Pfam" id="PF04290">
    <property type="entry name" value="DctQ"/>
    <property type="match status" value="1"/>
</dbReference>
<keyword evidence="6 7" id="KW-0472">Membrane</keyword>
<comment type="caution">
    <text evidence="7">Lacks conserved residue(s) required for the propagation of feature annotation.</text>
</comment>
<evidence type="ECO:0000256" key="3">
    <source>
        <dbReference type="ARBA" id="ARBA00022475"/>
    </source>
</evidence>
<comment type="similarity">
    <text evidence="7">Belongs to the TRAP transporter small permease family.</text>
</comment>
<organism evidence="9 10">
    <name type="scientific">Ideonella livida</name>
    <dbReference type="NCBI Taxonomy" id="2707176"/>
    <lineage>
        <taxon>Bacteria</taxon>
        <taxon>Pseudomonadati</taxon>
        <taxon>Pseudomonadota</taxon>
        <taxon>Betaproteobacteria</taxon>
        <taxon>Burkholderiales</taxon>
        <taxon>Sphaerotilaceae</taxon>
        <taxon>Ideonella</taxon>
    </lineage>
</organism>
<evidence type="ECO:0000256" key="6">
    <source>
        <dbReference type="ARBA" id="ARBA00023136"/>
    </source>
</evidence>
<evidence type="ECO:0000256" key="5">
    <source>
        <dbReference type="ARBA" id="ARBA00022989"/>
    </source>
</evidence>